<evidence type="ECO:0000256" key="1">
    <source>
        <dbReference type="SAM" id="MobiDB-lite"/>
    </source>
</evidence>
<proteinExistence type="predicted"/>
<evidence type="ECO:0000313" key="2">
    <source>
        <dbReference type="EMBL" id="JAD20082.1"/>
    </source>
</evidence>
<organism evidence="2">
    <name type="scientific">Arundo donax</name>
    <name type="common">Giant reed</name>
    <name type="synonym">Donax arundinaceus</name>
    <dbReference type="NCBI Taxonomy" id="35708"/>
    <lineage>
        <taxon>Eukaryota</taxon>
        <taxon>Viridiplantae</taxon>
        <taxon>Streptophyta</taxon>
        <taxon>Embryophyta</taxon>
        <taxon>Tracheophyta</taxon>
        <taxon>Spermatophyta</taxon>
        <taxon>Magnoliopsida</taxon>
        <taxon>Liliopsida</taxon>
        <taxon>Poales</taxon>
        <taxon>Poaceae</taxon>
        <taxon>PACMAD clade</taxon>
        <taxon>Arundinoideae</taxon>
        <taxon>Arundineae</taxon>
        <taxon>Arundo</taxon>
    </lineage>
</organism>
<protein>
    <submittedName>
        <fullName evidence="2">Uncharacterized protein</fullName>
    </submittedName>
</protein>
<sequence length="39" mass="4676">MCPFTEQLHPTQTEKPHQILEGSHYRSKETRRPYQGVQH</sequence>
<dbReference type="AlphaFoldDB" id="A0A0A8Y8I9"/>
<feature type="compositionally biased region" description="Basic and acidic residues" evidence="1">
    <location>
        <begin position="12"/>
        <end position="32"/>
    </location>
</feature>
<name>A0A0A8Y8I9_ARUDO</name>
<dbReference type="EMBL" id="GBRH01277813">
    <property type="protein sequence ID" value="JAD20082.1"/>
    <property type="molecule type" value="Transcribed_RNA"/>
</dbReference>
<reference evidence="2" key="2">
    <citation type="journal article" date="2015" name="Data Brief">
        <title>Shoot transcriptome of the giant reed, Arundo donax.</title>
        <authorList>
            <person name="Barrero R.A."/>
            <person name="Guerrero F.D."/>
            <person name="Moolhuijzen P."/>
            <person name="Goolsby J.A."/>
            <person name="Tidwell J."/>
            <person name="Bellgard S.E."/>
            <person name="Bellgard M.I."/>
        </authorList>
    </citation>
    <scope>NUCLEOTIDE SEQUENCE</scope>
    <source>
        <tissue evidence="2">Shoot tissue taken approximately 20 cm above the soil surface</tissue>
    </source>
</reference>
<feature type="region of interest" description="Disordered" evidence="1">
    <location>
        <begin position="1"/>
        <end position="39"/>
    </location>
</feature>
<reference evidence="2" key="1">
    <citation type="submission" date="2014-09" db="EMBL/GenBank/DDBJ databases">
        <authorList>
            <person name="Magalhaes I.L.F."/>
            <person name="Oliveira U."/>
            <person name="Santos F.R."/>
            <person name="Vidigal T.H.D.A."/>
            <person name="Brescovit A.D."/>
            <person name="Santos A.J."/>
        </authorList>
    </citation>
    <scope>NUCLEOTIDE SEQUENCE</scope>
    <source>
        <tissue evidence="2">Shoot tissue taken approximately 20 cm above the soil surface</tissue>
    </source>
</reference>
<accession>A0A0A8Y8I9</accession>